<evidence type="ECO:0000256" key="2">
    <source>
        <dbReference type="SAM" id="SignalP"/>
    </source>
</evidence>
<feature type="domain" description="Tim44-like" evidence="3">
    <location>
        <begin position="119"/>
        <end position="227"/>
    </location>
</feature>
<evidence type="ECO:0000313" key="5">
    <source>
        <dbReference type="Proteomes" id="UP000199749"/>
    </source>
</evidence>
<evidence type="ECO:0000313" key="4">
    <source>
        <dbReference type="EMBL" id="ASN60098.1"/>
    </source>
</evidence>
<proteinExistence type="predicted"/>
<keyword evidence="1" id="KW-0812">Transmembrane</keyword>
<protein>
    <recommendedName>
        <fullName evidence="3">Tim44-like domain-containing protein</fullName>
    </recommendedName>
</protein>
<accession>A0AAC9UKU7</accession>
<organism evidence="4 5">
    <name type="scientific">Latilactobacillus curvatus</name>
    <name type="common">Lactobacillus curvatus</name>
    <dbReference type="NCBI Taxonomy" id="28038"/>
    <lineage>
        <taxon>Bacteria</taxon>
        <taxon>Bacillati</taxon>
        <taxon>Bacillota</taxon>
        <taxon>Bacilli</taxon>
        <taxon>Lactobacillales</taxon>
        <taxon>Lactobacillaceae</taxon>
        <taxon>Latilactobacillus</taxon>
    </lineage>
</organism>
<evidence type="ECO:0000256" key="1">
    <source>
        <dbReference type="SAM" id="Phobius"/>
    </source>
</evidence>
<dbReference type="Proteomes" id="UP000199749">
    <property type="component" value="Chromosome"/>
</dbReference>
<dbReference type="Pfam" id="PF04280">
    <property type="entry name" value="Tim44"/>
    <property type="match status" value="1"/>
</dbReference>
<sequence>MKKALIFILFILCLIVLLPSPVAARAGGSSGGSGGSGGGSSPTSGYVGGRSRDYYYDDAGYRHYYKSPMRRLFDSIVTLLFVFVSLGIMIWRKVRDWLTGRRKRALADTMPLDAETAARFENAFYQIETAWPSNDLSDVADLMTPHFQHQQQRILNRYQRHHKHNQLESIAIVSTELLLPEKPNRQDILVTAQMRDYFTDERQTATVNDQRREAAYIERFSEIWTFKLIDGQYRVAHINQSL</sequence>
<evidence type="ECO:0000259" key="3">
    <source>
        <dbReference type="Pfam" id="PF04280"/>
    </source>
</evidence>
<reference evidence="4 5" key="1">
    <citation type="submission" date="2017-07" db="EMBL/GenBank/DDBJ databases">
        <title>Lactobacillus curvatus MRS6 whole genome.</title>
        <authorList>
            <person name="Jans C."/>
            <person name="Lagler S."/>
            <person name="Lacroix C."/>
            <person name="Meile L."/>
            <person name="Stevens M.J.A."/>
        </authorList>
    </citation>
    <scope>NUCLEOTIDE SEQUENCE [LARGE SCALE GENOMIC DNA]</scope>
    <source>
        <strain evidence="4 5">MRS6</strain>
    </source>
</reference>
<keyword evidence="2" id="KW-0732">Signal</keyword>
<name>A0AAC9UKU7_LATCU</name>
<gene>
    <name evidence="4" type="ORF">CG419_05385</name>
</gene>
<dbReference type="InterPro" id="IPR007379">
    <property type="entry name" value="Tim44-like_dom"/>
</dbReference>
<keyword evidence="1" id="KW-0472">Membrane</keyword>
<feature type="signal peptide" evidence="2">
    <location>
        <begin position="1"/>
        <end position="24"/>
    </location>
</feature>
<dbReference type="EMBL" id="CP022474">
    <property type="protein sequence ID" value="ASN60098.1"/>
    <property type="molecule type" value="Genomic_DNA"/>
</dbReference>
<feature type="transmembrane region" description="Helical" evidence="1">
    <location>
        <begin position="72"/>
        <end position="94"/>
    </location>
</feature>
<dbReference type="RefSeq" id="WP_089556700.1">
    <property type="nucleotide sequence ID" value="NZ_CP022474.1"/>
</dbReference>
<dbReference type="AlphaFoldDB" id="A0AAC9UKU7"/>
<keyword evidence="1" id="KW-1133">Transmembrane helix</keyword>
<feature type="chain" id="PRO_5041905053" description="Tim44-like domain-containing protein" evidence="2">
    <location>
        <begin position="25"/>
        <end position="242"/>
    </location>
</feature>